<evidence type="ECO:0000256" key="1">
    <source>
        <dbReference type="SAM" id="MobiDB-lite"/>
    </source>
</evidence>
<feature type="compositionally biased region" description="Basic and acidic residues" evidence="1">
    <location>
        <begin position="40"/>
        <end position="51"/>
    </location>
</feature>
<reference evidence="3" key="2">
    <citation type="journal article" date="2011" name="Proc. Natl. Acad. Sci. U.S.A.">
        <title>Obligate biotrophy features unraveled by the genomic analysis of rust fungi.</title>
        <authorList>
            <person name="Duplessis S."/>
            <person name="Cuomo C.A."/>
            <person name="Lin Y.-C."/>
            <person name="Aerts A."/>
            <person name="Tisserant E."/>
            <person name="Veneault-Fourrey C."/>
            <person name="Joly D.L."/>
            <person name="Hacquard S."/>
            <person name="Amselem J."/>
            <person name="Cantarel B.L."/>
            <person name="Chiu R."/>
            <person name="Coutinho P.M."/>
            <person name="Feau N."/>
            <person name="Field M."/>
            <person name="Frey P."/>
            <person name="Gelhaye E."/>
            <person name="Goldberg J."/>
            <person name="Grabherr M.G."/>
            <person name="Kodira C.D."/>
            <person name="Kohler A."/>
            <person name="Kuees U."/>
            <person name="Lindquist E.A."/>
            <person name="Lucas S.M."/>
            <person name="Mago R."/>
            <person name="Mauceli E."/>
            <person name="Morin E."/>
            <person name="Murat C."/>
            <person name="Pangilinan J.L."/>
            <person name="Park R."/>
            <person name="Pearson M."/>
            <person name="Quesneville H."/>
            <person name="Rouhier N."/>
            <person name="Sakthikumar S."/>
            <person name="Salamov A.A."/>
            <person name="Schmutz J."/>
            <person name="Selles B."/>
            <person name="Shapiro H."/>
            <person name="Tanguay P."/>
            <person name="Tuskan G.A."/>
            <person name="Henrissat B."/>
            <person name="Van de Peer Y."/>
            <person name="Rouze P."/>
            <person name="Ellis J.G."/>
            <person name="Dodds P.N."/>
            <person name="Schein J.E."/>
            <person name="Zhong S."/>
            <person name="Hamelin R.C."/>
            <person name="Grigoriev I.V."/>
            <person name="Szabo L.J."/>
            <person name="Martin F."/>
        </authorList>
    </citation>
    <scope>NUCLEOTIDE SEQUENCE [LARGE SCALE GENOMIC DNA]</scope>
    <source>
        <strain evidence="3">CRL 75-36-700-3 / race SCCL</strain>
    </source>
</reference>
<keyword evidence="3" id="KW-1185">Reference proteome</keyword>
<dbReference type="InParanoid" id="E3K092"/>
<dbReference type="VEuPathDB" id="FungiDB:PGTG_03673"/>
<dbReference type="EMBL" id="DS178268">
    <property type="protein sequence ID" value="EFP77717.1"/>
    <property type="molecule type" value="Genomic_DNA"/>
</dbReference>
<evidence type="ECO:0000313" key="2">
    <source>
        <dbReference type="EMBL" id="EFP77717.1"/>
    </source>
</evidence>
<proteinExistence type="predicted"/>
<dbReference type="HOGENOM" id="CLU_2251409_0_0_1"/>
<dbReference type="AlphaFoldDB" id="E3K092"/>
<dbReference type="GeneID" id="10539089"/>
<dbReference type="KEGG" id="pgr:PGTG_03673"/>
<protein>
    <submittedName>
        <fullName evidence="2">Uncharacterized protein</fullName>
    </submittedName>
</protein>
<organism evidence="2 3">
    <name type="scientific">Puccinia graminis f. sp. tritici (strain CRL 75-36-700-3 / race SCCL)</name>
    <name type="common">Black stem rust fungus</name>
    <dbReference type="NCBI Taxonomy" id="418459"/>
    <lineage>
        <taxon>Eukaryota</taxon>
        <taxon>Fungi</taxon>
        <taxon>Dikarya</taxon>
        <taxon>Basidiomycota</taxon>
        <taxon>Pucciniomycotina</taxon>
        <taxon>Pucciniomycetes</taxon>
        <taxon>Pucciniales</taxon>
        <taxon>Pucciniaceae</taxon>
        <taxon>Puccinia</taxon>
    </lineage>
</organism>
<name>E3K092_PUCGT</name>
<dbReference type="RefSeq" id="XP_003322136.1">
    <property type="nucleotide sequence ID" value="XM_003322088.1"/>
</dbReference>
<sequence length="104" mass="11412">MAHDSAVKKVASWVHPELAPNGSSTGKARVPSQKPFSSTAEKKPRLSEHPKPQYSAHSESSDTGEINVNVTDVTKAGLEKKELFYRRIIAPLFPALLDGFLRLD</sequence>
<reference key="1">
    <citation type="submission" date="2007-01" db="EMBL/GenBank/DDBJ databases">
        <title>The Genome Sequence of Puccinia graminis f. sp. tritici Strain CRL 75-36-700-3.</title>
        <authorList>
            <consortium name="The Broad Institute Genome Sequencing Platform"/>
            <person name="Birren B."/>
            <person name="Lander E."/>
            <person name="Galagan J."/>
            <person name="Nusbaum C."/>
            <person name="Devon K."/>
            <person name="Cuomo C."/>
            <person name="Jaffe D."/>
            <person name="Butler J."/>
            <person name="Alvarez P."/>
            <person name="Gnerre S."/>
            <person name="Grabherr M."/>
            <person name="Mauceli E."/>
            <person name="Brockman W."/>
            <person name="Young S."/>
            <person name="LaButti K."/>
            <person name="Sykes S."/>
            <person name="DeCaprio D."/>
            <person name="Crawford M."/>
            <person name="Koehrsen M."/>
            <person name="Engels R."/>
            <person name="Montgomery P."/>
            <person name="Pearson M."/>
            <person name="Howarth C."/>
            <person name="Larson L."/>
            <person name="White J."/>
            <person name="Zeng Q."/>
            <person name="Kodira C."/>
            <person name="Yandava C."/>
            <person name="Alvarado L."/>
            <person name="O'Leary S."/>
            <person name="Szabo L."/>
            <person name="Dean R."/>
            <person name="Schein J."/>
        </authorList>
    </citation>
    <scope>NUCLEOTIDE SEQUENCE</scope>
    <source>
        <strain>CRL 75-36-700-3</strain>
    </source>
</reference>
<gene>
    <name evidence="2" type="ORF">PGTG_03673</name>
</gene>
<dbReference type="Proteomes" id="UP000008783">
    <property type="component" value="Unassembled WGS sequence"/>
</dbReference>
<evidence type="ECO:0000313" key="3">
    <source>
        <dbReference type="Proteomes" id="UP000008783"/>
    </source>
</evidence>
<feature type="region of interest" description="Disordered" evidence="1">
    <location>
        <begin position="1"/>
        <end position="68"/>
    </location>
</feature>
<feature type="compositionally biased region" description="Polar residues" evidence="1">
    <location>
        <begin position="55"/>
        <end position="68"/>
    </location>
</feature>
<accession>E3K092</accession>